<dbReference type="AlphaFoldDB" id="A0A3P7JG05"/>
<evidence type="ECO:0000313" key="1">
    <source>
        <dbReference type="EMBL" id="VDM78879.1"/>
    </source>
</evidence>
<protein>
    <submittedName>
        <fullName evidence="1">Uncharacterized protein</fullName>
    </submittedName>
</protein>
<gene>
    <name evidence="1" type="ORF">SVUK_LOCUS13877</name>
</gene>
<dbReference type="OrthoDB" id="5907059at2759"/>
<dbReference type="EMBL" id="UYYB01103227">
    <property type="protein sequence ID" value="VDM78879.1"/>
    <property type="molecule type" value="Genomic_DNA"/>
</dbReference>
<keyword evidence="2" id="KW-1185">Reference proteome</keyword>
<dbReference type="Proteomes" id="UP000270094">
    <property type="component" value="Unassembled WGS sequence"/>
</dbReference>
<evidence type="ECO:0000313" key="2">
    <source>
        <dbReference type="Proteomes" id="UP000270094"/>
    </source>
</evidence>
<sequence length="156" mass="17538">MSEEGEHRIGTFGSGVRIEISNRLVLLLAVARHFHGNSIFMKKELRQWTWESPSAVVQIAASLEQKCDSARKKKIFHCVGGRRAVAYDGVRLKALLTAFDRPIKEDPTKYYDLLLRGLRAFSESACLELGAWNEFRKPPRVSGEKKSTEAGSNCIT</sequence>
<organism evidence="1 2">
    <name type="scientific">Strongylus vulgaris</name>
    <name type="common">Blood worm</name>
    <dbReference type="NCBI Taxonomy" id="40348"/>
    <lineage>
        <taxon>Eukaryota</taxon>
        <taxon>Metazoa</taxon>
        <taxon>Ecdysozoa</taxon>
        <taxon>Nematoda</taxon>
        <taxon>Chromadorea</taxon>
        <taxon>Rhabditida</taxon>
        <taxon>Rhabditina</taxon>
        <taxon>Rhabditomorpha</taxon>
        <taxon>Strongyloidea</taxon>
        <taxon>Strongylidae</taxon>
        <taxon>Strongylus</taxon>
    </lineage>
</organism>
<accession>A0A3P7JG05</accession>
<reference evidence="1 2" key="1">
    <citation type="submission" date="2018-11" db="EMBL/GenBank/DDBJ databases">
        <authorList>
            <consortium name="Pathogen Informatics"/>
        </authorList>
    </citation>
    <scope>NUCLEOTIDE SEQUENCE [LARGE SCALE GENOMIC DNA]</scope>
</reference>
<name>A0A3P7JG05_STRVU</name>
<proteinExistence type="predicted"/>